<evidence type="ECO:0000313" key="2">
    <source>
        <dbReference type="Proteomes" id="UP000887116"/>
    </source>
</evidence>
<reference evidence="1" key="1">
    <citation type="submission" date="2020-07" db="EMBL/GenBank/DDBJ databases">
        <title>Multicomponent nature underlies the extraordinary mechanical properties of spider dragline silk.</title>
        <authorList>
            <person name="Kono N."/>
            <person name="Nakamura H."/>
            <person name="Mori M."/>
            <person name="Yoshida Y."/>
            <person name="Ohtoshi R."/>
            <person name="Malay A.D."/>
            <person name="Moran D.A.P."/>
            <person name="Tomita M."/>
            <person name="Numata K."/>
            <person name="Arakawa K."/>
        </authorList>
    </citation>
    <scope>NUCLEOTIDE SEQUENCE</scope>
</reference>
<keyword evidence="2" id="KW-1185">Reference proteome</keyword>
<dbReference type="EMBL" id="BMAO01017773">
    <property type="protein sequence ID" value="GFR18304.1"/>
    <property type="molecule type" value="Genomic_DNA"/>
</dbReference>
<name>A0A8X6IA79_TRICU</name>
<organism evidence="1 2">
    <name type="scientific">Trichonephila clavata</name>
    <name type="common">Joro spider</name>
    <name type="synonym">Nephila clavata</name>
    <dbReference type="NCBI Taxonomy" id="2740835"/>
    <lineage>
        <taxon>Eukaryota</taxon>
        <taxon>Metazoa</taxon>
        <taxon>Ecdysozoa</taxon>
        <taxon>Arthropoda</taxon>
        <taxon>Chelicerata</taxon>
        <taxon>Arachnida</taxon>
        <taxon>Araneae</taxon>
        <taxon>Araneomorphae</taxon>
        <taxon>Entelegynae</taxon>
        <taxon>Araneoidea</taxon>
        <taxon>Nephilidae</taxon>
        <taxon>Trichonephila</taxon>
    </lineage>
</organism>
<evidence type="ECO:0000313" key="1">
    <source>
        <dbReference type="EMBL" id="GFR18304.1"/>
    </source>
</evidence>
<gene>
    <name evidence="1" type="ORF">TNCT_225271</name>
</gene>
<sequence>MCEQNHPDENEPHLQIEFTTGNHRQLPSFLDTTEQMFKYFEKVHSIHNLFEKRSHIQRSNMGAISIYREPLYTQLSIERKMGF</sequence>
<protein>
    <submittedName>
        <fullName evidence="1">Uncharacterized protein</fullName>
    </submittedName>
</protein>
<comment type="caution">
    <text evidence="1">The sequence shown here is derived from an EMBL/GenBank/DDBJ whole genome shotgun (WGS) entry which is preliminary data.</text>
</comment>
<proteinExistence type="predicted"/>
<dbReference type="AlphaFoldDB" id="A0A8X6IA79"/>
<accession>A0A8X6IA79</accession>
<dbReference type="Proteomes" id="UP000887116">
    <property type="component" value="Unassembled WGS sequence"/>
</dbReference>